<dbReference type="EMBL" id="PVUF01000010">
    <property type="protein sequence ID" value="PRZ46417.1"/>
    <property type="molecule type" value="Genomic_DNA"/>
</dbReference>
<proteinExistence type="predicted"/>
<sequence>MTALKKMVDVALCETGAFAGENVGLVSSTCLDGAHEGGHVSLYSSTCISSEVTDMHGGAATHMVSSTCLEQMK</sequence>
<dbReference type="Proteomes" id="UP000237718">
    <property type="component" value="Unassembled WGS sequence"/>
</dbReference>
<reference evidence="1 2" key="1">
    <citation type="submission" date="2018-03" db="EMBL/GenBank/DDBJ databases">
        <title>Genomic Encyclopedia of Archaeal and Bacterial Type Strains, Phase II (KMG-II): from individual species to whole genera.</title>
        <authorList>
            <person name="Goeker M."/>
        </authorList>
    </citation>
    <scope>NUCLEOTIDE SEQUENCE [LARGE SCALE GENOMIC DNA]</scope>
    <source>
        <strain evidence="1 2">DSM 25328</strain>
    </source>
</reference>
<dbReference type="RefSeq" id="WP_106164538.1">
    <property type="nucleotide sequence ID" value="NZ_PVUF01000010.1"/>
</dbReference>
<dbReference type="OrthoDB" id="7868956at2"/>
<protein>
    <submittedName>
        <fullName evidence="1">Uncharacterized protein</fullName>
    </submittedName>
</protein>
<dbReference type="AlphaFoldDB" id="A0A2T1AD09"/>
<organism evidence="1 2">
    <name type="scientific">Tritonibacter scottomollicae</name>
    <name type="common">Epibacterium scottomollicae</name>
    <dbReference type="NCBI Taxonomy" id="483013"/>
    <lineage>
        <taxon>Bacteria</taxon>
        <taxon>Pseudomonadati</taxon>
        <taxon>Pseudomonadota</taxon>
        <taxon>Alphaproteobacteria</taxon>
        <taxon>Rhodobacterales</taxon>
        <taxon>Paracoccaceae</taxon>
        <taxon>Tritonibacter</taxon>
    </lineage>
</organism>
<name>A0A2T1AD09_TRISK</name>
<gene>
    <name evidence="1" type="ORF">CLV89_11088</name>
</gene>
<comment type="caution">
    <text evidence="1">The sequence shown here is derived from an EMBL/GenBank/DDBJ whole genome shotgun (WGS) entry which is preliminary data.</text>
</comment>
<evidence type="ECO:0000313" key="1">
    <source>
        <dbReference type="EMBL" id="PRZ46417.1"/>
    </source>
</evidence>
<accession>A0A2T1AD09</accession>
<evidence type="ECO:0000313" key="2">
    <source>
        <dbReference type="Proteomes" id="UP000237718"/>
    </source>
</evidence>